<comment type="caution">
    <text evidence="1">The sequence shown here is derived from an EMBL/GenBank/DDBJ whole genome shotgun (WGS) entry which is preliminary data.</text>
</comment>
<evidence type="ECO:0000313" key="1">
    <source>
        <dbReference type="EMBL" id="MFH4978779.1"/>
    </source>
</evidence>
<evidence type="ECO:0000313" key="2">
    <source>
        <dbReference type="Proteomes" id="UP001608902"/>
    </source>
</evidence>
<protein>
    <submittedName>
        <fullName evidence="1">Uncharacterized protein</fullName>
    </submittedName>
</protein>
<dbReference type="AlphaFoldDB" id="A0ABD6EFK7"/>
<sequence>MCTRLSPCTTLPTSLRGTLPNISTLTCPSPNTYASLAEQRLATLGSFGGHHGGASSLNTLLTTNTKPEHLAVDSISSSSSCTITTALDSTTSCSSPIDSTNFSGLTYQTNQNLSNSGGQQASVESSHLTAASLRLPPVGTTMSTRLSRLPDLCTLPSFDLLLPLNIVSLGSQRTIPATSNFALNTKNAIVHSPASDICPSTASFRRDSAPGRLFSVSAADSFVNAKQRRYSDFSISRLLKKTPITNKRCYSSFDSRPLISSTKGVFQEERTNNGRKQRTIYGASQTRILERAFEEQQYMVGTGESQPCNVHVCKSRIIFLLVL</sequence>
<dbReference type="EMBL" id="JBGFUD010003522">
    <property type="protein sequence ID" value="MFH4978779.1"/>
    <property type="molecule type" value="Genomic_DNA"/>
</dbReference>
<dbReference type="Proteomes" id="UP001608902">
    <property type="component" value="Unassembled WGS sequence"/>
</dbReference>
<gene>
    <name evidence="1" type="ORF">AB6A40_005488</name>
</gene>
<accession>A0ABD6EFK7</accession>
<organism evidence="1 2">
    <name type="scientific">Gnathostoma spinigerum</name>
    <dbReference type="NCBI Taxonomy" id="75299"/>
    <lineage>
        <taxon>Eukaryota</taxon>
        <taxon>Metazoa</taxon>
        <taxon>Ecdysozoa</taxon>
        <taxon>Nematoda</taxon>
        <taxon>Chromadorea</taxon>
        <taxon>Rhabditida</taxon>
        <taxon>Spirurina</taxon>
        <taxon>Gnathostomatomorpha</taxon>
        <taxon>Gnathostomatoidea</taxon>
        <taxon>Gnathostomatidae</taxon>
        <taxon>Gnathostoma</taxon>
    </lineage>
</organism>
<keyword evidence="2" id="KW-1185">Reference proteome</keyword>
<reference evidence="1 2" key="1">
    <citation type="submission" date="2024-08" db="EMBL/GenBank/DDBJ databases">
        <title>Gnathostoma spinigerum genome.</title>
        <authorList>
            <person name="Gonzalez-Bertolin B."/>
            <person name="Monzon S."/>
            <person name="Zaballos A."/>
            <person name="Jimenez P."/>
            <person name="Dekumyoy P."/>
            <person name="Varona S."/>
            <person name="Cuesta I."/>
            <person name="Sumanam S."/>
            <person name="Adisakwattana P."/>
            <person name="Gasser R.B."/>
            <person name="Hernandez-Gonzalez A."/>
            <person name="Young N.D."/>
            <person name="Perteguer M.J."/>
        </authorList>
    </citation>
    <scope>NUCLEOTIDE SEQUENCE [LARGE SCALE GENOMIC DNA]</scope>
    <source>
        <strain evidence="1">AL3</strain>
        <tissue evidence="1">Liver</tissue>
    </source>
</reference>
<proteinExistence type="predicted"/>
<name>A0ABD6EFK7_9BILA</name>